<gene>
    <name evidence="2" type="ORF">COX00_02460</name>
</gene>
<dbReference type="AlphaFoldDB" id="A0A2H0BUA4"/>
<protein>
    <recommendedName>
        <fullName evidence="1">HTH cro/C1-type domain-containing protein</fullName>
    </recommendedName>
</protein>
<organism evidence="2 3">
    <name type="scientific">Candidatus Uhrbacteria bacterium CG22_combo_CG10-13_8_21_14_all_47_17</name>
    <dbReference type="NCBI Taxonomy" id="1975041"/>
    <lineage>
        <taxon>Bacteria</taxon>
        <taxon>Candidatus Uhriibacteriota</taxon>
    </lineage>
</organism>
<reference evidence="2 3" key="1">
    <citation type="submission" date="2017-09" db="EMBL/GenBank/DDBJ databases">
        <title>Depth-based differentiation of microbial function through sediment-hosted aquifers and enrichment of novel symbionts in the deep terrestrial subsurface.</title>
        <authorList>
            <person name="Probst A.J."/>
            <person name="Ladd B."/>
            <person name="Jarett J.K."/>
            <person name="Geller-Mcgrath D.E."/>
            <person name="Sieber C.M."/>
            <person name="Emerson J.B."/>
            <person name="Anantharaman K."/>
            <person name="Thomas B.C."/>
            <person name="Malmstrom R."/>
            <person name="Stieglmeier M."/>
            <person name="Klingl A."/>
            <person name="Woyke T."/>
            <person name="Ryan C.M."/>
            <person name="Banfield J.F."/>
        </authorList>
    </citation>
    <scope>NUCLEOTIDE SEQUENCE [LARGE SCALE GENOMIC DNA]</scope>
    <source>
        <strain evidence="2">CG22_combo_CG10-13_8_21_14_all_47_17</strain>
    </source>
</reference>
<dbReference type="SUPFAM" id="SSF47413">
    <property type="entry name" value="lambda repressor-like DNA-binding domains"/>
    <property type="match status" value="1"/>
</dbReference>
<feature type="domain" description="HTH cro/C1-type" evidence="1">
    <location>
        <begin position="19"/>
        <end position="74"/>
    </location>
</feature>
<dbReference type="Pfam" id="PF01381">
    <property type="entry name" value="HTH_3"/>
    <property type="match status" value="1"/>
</dbReference>
<evidence type="ECO:0000313" key="2">
    <source>
        <dbReference type="EMBL" id="PIP60568.1"/>
    </source>
</evidence>
<dbReference type="Gene3D" id="1.10.260.40">
    <property type="entry name" value="lambda repressor-like DNA-binding domains"/>
    <property type="match status" value="1"/>
</dbReference>
<evidence type="ECO:0000313" key="3">
    <source>
        <dbReference type="Proteomes" id="UP000231581"/>
    </source>
</evidence>
<dbReference type="PROSITE" id="PS50943">
    <property type="entry name" value="HTH_CROC1"/>
    <property type="match status" value="1"/>
</dbReference>
<evidence type="ECO:0000259" key="1">
    <source>
        <dbReference type="PROSITE" id="PS50943"/>
    </source>
</evidence>
<dbReference type="GO" id="GO:0003677">
    <property type="term" value="F:DNA binding"/>
    <property type="evidence" value="ECO:0007669"/>
    <property type="project" value="InterPro"/>
</dbReference>
<dbReference type="InterPro" id="IPR010982">
    <property type="entry name" value="Lambda_DNA-bd_dom_sf"/>
</dbReference>
<accession>A0A2H0BUA4</accession>
<dbReference type="InterPro" id="IPR001387">
    <property type="entry name" value="Cro/C1-type_HTH"/>
</dbReference>
<comment type="caution">
    <text evidence="2">The sequence shown here is derived from an EMBL/GenBank/DDBJ whole genome shotgun (WGS) entry which is preliminary data.</text>
</comment>
<dbReference type="CDD" id="cd00093">
    <property type="entry name" value="HTH_XRE"/>
    <property type="match status" value="1"/>
</dbReference>
<dbReference type="Proteomes" id="UP000231581">
    <property type="component" value="Unassembled WGS sequence"/>
</dbReference>
<proteinExistence type="predicted"/>
<dbReference type="SMART" id="SM00530">
    <property type="entry name" value="HTH_XRE"/>
    <property type="match status" value="1"/>
</dbReference>
<name>A0A2H0BUA4_9BACT</name>
<dbReference type="EMBL" id="PCSZ01000050">
    <property type="protein sequence ID" value="PIP60568.1"/>
    <property type="molecule type" value="Genomic_DNA"/>
</dbReference>
<sequence length="76" mass="8509">MTSKSSKKKYALSKIAKNVQTRREDMELTRDQLSRKAKVNYNTIVKLESGANKNPTAKTLIGLSHVLNCSVEDLLT</sequence>